<dbReference type="EMBL" id="DVND01000157">
    <property type="protein sequence ID" value="HIU48908.1"/>
    <property type="molecule type" value="Genomic_DNA"/>
</dbReference>
<sequence length="497" mass="57451">MLFNSLHFLVFFPIVTLIYFLIPQKVKYLWLLAASYYFYMCWNPKYALLMLTSTGITFLSGLAIHRFGKIKNEKKSIVLKKSAVAVSFILNLAILAFFKYFYFILDNVNGILSLFQFQILQPQFDIVLPVGISFYTFQALSYTMDVYRNEIEAERNFFKYALFVSFFPQLVAGPIERSKNLLLQVHAEHRFNYKRTRHGLFLMLWGFFEKLVIADRAAVLVNTVYNDYASYGGLNLILATVFFAVQIYCDFASYTDIARGSAEVMGFELMKNFQQPYFSRSIAEFWRKWHISLSSWFKDYLYIPLGGNKRGAVRKYINIMIVFLASGLWHGASWHFVIWGLVHGLYQVLGAACMKVRVWVTDMLHIKRQSHAHHLFQRLVTFALVCIGWVFFRADTLGDAVAILGKWVTDFNPWMLTDGGLTAMGLDAANLLVFAAAVGVLFLVSVAGYYQIPLRDRILGANVLFRWSVYFILLFAVLIFGIYGPEFSESQFIYFQF</sequence>
<dbReference type="AlphaFoldDB" id="A0A9D1S733"/>
<dbReference type="PANTHER" id="PTHR13285">
    <property type="entry name" value="ACYLTRANSFERASE"/>
    <property type="match status" value="1"/>
</dbReference>
<feature type="transmembrane region" description="Helical" evidence="8">
    <location>
        <begin position="375"/>
        <end position="392"/>
    </location>
</feature>
<name>A0A9D1S733_9FIRM</name>
<evidence type="ECO:0000256" key="8">
    <source>
        <dbReference type="SAM" id="Phobius"/>
    </source>
</evidence>
<keyword evidence="3 7" id="KW-1003">Cell membrane</keyword>
<feature type="transmembrane region" description="Helical" evidence="8">
    <location>
        <begin position="7"/>
        <end position="26"/>
    </location>
</feature>
<dbReference type="InterPro" id="IPR024194">
    <property type="entry name" value="Ac/AlaTfrase_AlgI/DltB"/>
</dbReference>
<keyword evidence="7" id="KW-0012">Acyltransferase</keyword>
<comment type="caution">
    <text evidence="9">The sequence shown here is derived from an EMBL/GenBank/DDBJ whole genome shotgun (WGS) entry which is preliminary data.</text>
</comment>
<dbReference type="InterPro" id="IPR051085">
    <property type="entry name" value="MB_O-acyltransferase"/>
</dbReference>
<feature type="transmembrane region" description="Helical" evidence="8">
    <location>
        <begin position="336"/>
        <end position="354"/>
    </location>
</feature>
<keyword evidence="4 8" id="KW-0812">Transmembrane</keyword>
<dbReference type="InterPro" id="IPR004299">
    <property type="entry name" value="MBOAT_fam"/>
</dbReference>
<keyword evidence="6 7" id="KW-0472">Membrane</keyword>
<gene>
    <name evidence="9" type="ORF">IAB04_06055</name>
</gene>
<evidence type="ECO:0000313" key="10">
    <source>
        <dbReference type="Proteomes" id="UP000824111"/>
    </source>
</evidence>
<dbReference type="PIRSF" id="PIRSF500217">
    <property type="entry name" value="AlgI"/>
    <property type="match status" value="1"/>
</dbReference>
<dbReference type="GO" id="GO:0042121">
    <property type="term" value="P:alginic acid biosynthetic process"/>
    <property type="evidence" value="ECO:0007669"/>
    <property type="project" value="InterPro"/>
</dbReference>
<dbReference type="InterPro" id="IPR028362">
    <property type="entry name" value="AlgI"/>
</dbReference>
<protein>
    <submittedName>
        <fullName evidence="9">MBOAT family protein</fullName>
    </submittedName>
</protein>
<evidence type="ECO:0000256" key="1">
    <source>
        <dbReference type="ARBA" id="ARBA00004651"/>
    </source>
</evidence>
<dbReference type="PIRSF" id="PIRSF016636">
    <property type="entry name" value="AlgI_DltB"/>
    <property type="match status" value="1"/>
</dbReference>
<evidence type="ECO:0000256" key="2">
    <source>
        <dbReference type="ARBA" id="ARBA00010323"/>
    </source>
</evidence>
<accession>A0A9D1S733</accession>
<keyword evidence="7" id="KW-0808">Transferase</keyword>
<feature type="transmembrane region" description="Helical" evidence="8">
    <location>
        <begin position="228"/>
        <end position="249"/>
    </location>
</feature>
<evidence type="ECO:0000313" key="9">
    <source>
        <dbReference type="EMBL" id="HIU48908.1"/>
    </source>
</evidence>
<evidence type="ECO:0000256" key="5">
    <source>
        <dbReference type="ARBA" id="ARBA00022989"/>
    </source>
</evidence>
<evidence type="ECO:0000256" key="4">
    <source>
        <dbReference type="ARBA" id="ARBA00022692"/>
    </source>
</evidence>
<dbReference type="PANTHER" id="PTHR13285:SF18">
    <property type="entry name" value="PROTEIN-CYSTEINE N-PALMITOYLTRANSFERASE RASP"/>
    <property type="match status" value="1"/>
</dbReference>
<evidence type="ECO:0000256" key="3">
    <source>
        <dbReference type="ARBA" id="ARBA00022475"/>
    </source>
</evidence>
<organism evidence="9 10">
    <name type="scientific">Candidatus Avimonoglobus intestinipullorum</name>
    <dbReference type="NCBI Taxonomy" id="2840699"/>
    <lineage>
        <taxon>Bacteria</taxon>
        <taxon>Bacillati</taxon>
        <taxon>Bacillota</taxon>
        <taxon>Clostridia</taxon>
        <taxon>Eubacteriales</taxon>
        <taxon>Candidatus Avimonoglobus</taxon>
    </lineage>
</organism>
<feature type="transmembrane region" description="Helical" evidence="8">
    <location>
        <begin position="46"/>
        <end position="64"/>
    </location>
</feature>
<feature type="transmembrane region" description="Helical" evidence="8">
    <location>
        <begin position="313"/>
        <end position="330"/>
    </location>
</feature>
<feature type="transmembrane region" description="Helical" evidence="8">
    <location>
        <begin position="464"/>
        <end position="483"/>
    </location>
</feature>
<evidence type="ECO:0000256" key="6">
    <source>
        <dbReference type="ARBA" id="ARBA00023136"/>
    </source>
</evidence>
<keyword evidence="5 8" id="KW-1133">Transmembrane helix</keyword>
<comment type="similarity">
    <text evidence="2 7">Belongs to the membrane-bound acyltransferase family.</text>
</comment>
<feature type="transmembrane region" description="Helical" evidence="8">
    <location>
        <begin position="200"/>
        <end position="222"/>
    </location>
</feature>
<dbReference type="Proteomes" id="UP000824111">
    <property type="component" value="Unassembled WGS sequence"/>
</dbReference>
<reference evidence="9" key="1">
    <citation type="submission" date="2020-10" db="EMBL/GenBank/DDBJ databases">
        <authorList>
            <person name="Gilroy R."/>
        </authorList>
    </citation>
    <scope>NUCLEOTIDE SEQUENCE</scope>
    <source>
        <strain evidence="9">ChiSjej4B22-9803</strain>
    </source>
</reference>
<feature type="transmembrane region" description="Helical" evidence="8">
    <location>
        <begin position="84"/>
        <end position="105"/>
    </location>
</feature>
<feature type="transmembrane region" description="Helical" evidence="8">
    <location>
        <begin position="431"/>
        <end position="452"/>
    </location>
</feature>
<evidence type="ECO:0000256" key="7">
    <source>
        <dbReference type="PIRNR" id="PIRNR016636"/>
    </source>
</evidence>
<dbReference type="GO" id="GO:0016746">
    <property type="term" value="F:acyltransferase activity"/>
    <property type="evidence" value="ECO:0007669"/>
    <property type="project" value="UniProtKB-KW"/>
</dbReference>
<reference evidence="9" key="2">
    <citation type="journal article" date="2021" name="PeerJ">
        <title>Extensive microbial diversity within the chicken gut microbiome revealed by metagenomics and culture.</title>
        <authorList>
            <person name="Gilroy R."/>
            <person name="Ravi A."/>
            <person name="Getino M."/>
            <person name="Pursley I."/>
            <person name="Horton D.L."/>
            <person name="Alikhan N.F."/>
            <person name="Baker D."/>
            <person name="Gharbi K."/>
            <person name="Hall N."/>
            <person name="Watson M."/>
            <person name="Adriaenssens E.M."/>
            <person name="Foster-Nyarko E."/>
            <person name="Jarju S."/>
            <person name="Secka A."/>
            <person name="Antonio M."/>
            <person name="Oren A."/>
            <person name="Chaudhuri R.R."/>
            <person name="La Ragione R."/>
            <person name="Hildebrand F."/>
            <person name="Pallen M.J."/>
        </authorList>
    </citation>
    <scope>NUCLEOTIDE SEQUENCE</scope>
    <source>
        <strain evidence="9">ChiSjej4B22-9803</strain>
    </source>
</reference>
<comment type="subcellular location">
    <subcellularLocation>
        <location evidence="1">Cell membrane</location>
        <topology evidence="1">Multi-pass membrane protein</topology>
    </subcellularLocation>
</comment>
<proteinExistence type="inferred from homology"/>
<dbReference type="Pfam" id="PF03062">
    <property type="entry name" value="MBOAT"/>
    <property type="match status" value="1"/>
</dbReference>
<dbReference type="GO" id="GO:0005886">
    <property type="term" value="C:plasma membrane"/>
    <property type="evidence" value="ECO:0007669"/>
    <property type="project" value="UniProtKB-SubCell"/>
</dbReference>